<gene>
    <name evidence="3" type="ORF">V5E97_19320</name>
</gene>
<dbReference type="EMBL" id="CP155447">
    <property type="protein sequence ID" value="XBH08106.1"/>
    <property type="molecule type" value="Genomic_DNA"/>
</dbReference>
<accession>A0AAU7CSD2</accession>
<feature type="region of interest" description="Disordered" evidence="1">
    <location>
        <begin position="1264"/>
        <end position="1284"/>
    </location>
</feature>
<feature type="compositionally biased region" description="Basic residues" evidence="1">
    <location>
        <begin position="1275"/>
        <end position="1284"/>
    </location>
</feature>
<dbReference type="PROSITE" id="PS50093">
    <property type="entry name" value="PKD"/>
    <property type="match status" value="1"/>
</dbReference>
<proteinExistence type="predicted"/>
<evidence type="ECO:0000259" key="2">
    <source>
        <dbReference type="PROSITE" id="PS50093"/>
    </source>
</evidence>
<name>A0AAU7CSD2_9BACT</name>
<feature type="compositionally biased region" description="Low complexity" evidence="1">
    <location>
        <begin position="1264"/>
        <end position="1274"/>
    </location>
</feature>
<dbReference type="InterPro" id="IPR000601">
    <property type="entry name" value="PKD_dom"/>
</dbReference>
<organism evidence="3">
    <name type="scientific">Singulisphaera sp. Ch08</name>
    <dbReference type="NCBI Taxonomy" id="3120278"/>
    <lineage>
        <taxon>Bacteria</taxon>
        <taxon>Pseudomonadati</taxon>
        <taxon>Planctomycetota</taxon>
        <taxon>Planctomycetia</taxon>
        <taxon>Isosphaerales</taxon>
        <taxon>Isosphaeraceae</taxon>
        <taxon>Singulisphaera</taxon>
    </lineage>
</organism>
<feature type="domain" description="PKD" evidence="2">
    <location>
        <begin position="558"/>
        <end position="641"/>
    </location>
</feature>
<dbReference type="RefSeq" id="WP_406700944.1">
    <property type="nucleotide sequence ID" value="NZ_CP155447.1"/>
</dbReference>
<evidence type="ECO:0000256" key="1">
    <source>
        <dbReference type="SAM" id="MobiDB-lite"/>
    </source>
</evidence>
<evidence type="ECO:0000313" key="3">
    <source>
        <dbReference type="EMBL" id="XBH08106.1"/>
    </source>
</evidence>
<reference evidence="3" key="1">
    <citation type="submission" date="2024-05" db="EMBL/GenBank/DDBJ databases">
        <title>Planctomycetes of the genus Singulisphaera possess chitinolytic capabilities.</title>
        <authorList>
            <person name="Ivanova A."/>
        </authorList>
    </citation>
    <scope>NUCLEOTIDE SEQUENCE</scope>
    <source>
        <strain evidence="3">Ch08T</strain>
    </source>
</reference>
<sequence>MSSGPNGTYTVVDQFQTITLSNSAISLGWSGSGTNVVTGPVSSVTSMSISSSNEQINHLSIASIDAPTSVTGFQAVRLGSTASSGASSLAGIRQPVSIGAQAGQTTPTSLTLDDSGGTVGLNWTIDPTSVSSTTPEAPAQISWTAGQIDRLDFRGGTGGNAFTVNDTSAPTSLNPGAGSDTIAILGTTNTLEIDNAGASPVAAPDTVRLALGSTLGGAIRVLGEMRNTNLVLDGTNSTANLSATLAGGQISGLTTQPIQFANAALGGISYLGSSGADTLTVDFSGTNPIPSGAGLIYNGNAGFNTLVLRGGSFTVETYQPSNSTDGFITLTDSRIETFSSIQFLNLSPIIDTVPAIDFNFLAPSSAVVFNLIAGPISQGFQTTEINSGDSPVGFELIDFANKTNVRLDLTRDGSPSGPGQVITLNTPNTATGLSSLTILSSQSADQIDVLATAPGVATVINSGGNDDRFTVLPSGLGAGGSLFLNGGDGNDVLNIDAGGATVTFTGTTINIGNFPTITLANIEQVTIINAANPPLSPSPTTISGFAGIPLSDIGVGGFSDADSNEPANHFNATIDWGDGTAPTSGTVTQTSSSTGSTFEVTGSHTYLNGGEYPVNVNVVDQPNTSVTIRGGVTFTVTDVGGSVITIPSTAQIVSSALEVTPLPITVTEDQSFTKSLVLFTPSFSSSEVPFTATIDWGDGTAPSEGTIVSEGEGSYLVNGSHLYLRESAPGVPYIVTVVIHDPQGVSTTVRTTATVLSNDIVTTDADSGPGSLRFVIEDVNADQIPTTIRFNIPGAGPHRISPVIELPVITYPVFIDGASQPGFQGEPLIEISGNRAGAGVNGLRLAGGHSTVQSLVINGFGGIGLLLEGTGGNRVVGNRIGTDLSGTRSVGNGDGVQIQNITGNTIGGLTRAERNIISGNRGVGIYLVGSGSVFNHVMGNYIGTDVTGTLSVPNFQGVVILGAAQNLIGGDAPGMGNLISGNSSVAIQIFNDATVFNGQPMFNPPGVATGNVIQGNLIGTDAAGTGRLGNAQGIFVNDASGNLIGGSTPGAGNVIAGNRSIGIQILGDNATNNAILGNFIGTNRVGTRGLGNSFGVFLYSSPGNFVAPASSPAGNVIRFNSSGGVSVRELSEGPQVERVGLLAGPSTGTVSAIGVIFTTYLDAQRALNPANYVVTTLRRNSRPGTRIPVASVVFDEIYRIVTVTFTKPIPRNTAFQLRVIGTAPGGLTDREGNFLDGNDGDVRVRTGSDFRATFIQGVQVQSAASTASAPTRGRNLLRRGSRRV</sequence>
<protein>
    <recommendedName>
        <fullName evidence="2">PKD domain-containing protein</fullName>
    </recommendedName>
</protein>